<comment type="caution">
    <text evidence="3">The sequence shown here is derived from an EMBL/GenBank/DDBJ whole genome shotgun (WGS) entry which is preliminary data.</text>
</comment>
<dbReference type="OrthoDB" id="2013972at2759"/>
<dbReference type="PANTHER" id="PTHR43591:SF105">
    <property type="entry name" value="METHYLTRANSFERASE DOMAIN-CONTAINING PROTEIN-RELATED"/>
    <property type="match status" value="1"/>
</dbReference>
<dbReference type="SUPFAM" id="SSF53335">
    <property type="entry name" value="S-adenosyl-L-methionine-dependent methyltransferases"/>
    <property type="match status" value="1"/>
</dbReference>
<dbReference type="Pfam" id="PF13489">
    <property type="entry name" value="Methyltransf_23"/>
    <property type="match status" value="1"/>
</dbReference>
<accession>A0A2C5Y3Y1</accession>
<feature type="region of interest" description="Disordered" evidence="2">
    <location>
        <begin position="1"/>
        <end position="55"/>
    </location>
</feature>
<dbReference type="EMBL" id="NJEU01001720">
    <property type="protein sequence ID" value="PHH61591.1"/>
    <property type="molecule type" value="Genomic_DNA"/>
</dbReference>
<evidence type="ECO:0000256" key="1">
    <source>
        <dbReference type="ARBA" id="ARBA00038158"/>
    </source>
</evidence>
<sequence length="400" mass="44621">MDKATQTDTEWLTAVASGPASPATKPAQTTGQQTKSVATATSSPPQAGESSRHGAMQAGMETVAVPQQATNTQIPFNDEDDDGDSALGDENSVYSSTASLAESIFNYRNIHGRTYQSSKTTEYWGPNDDRQNNGLDIAHHFITMLKGDCLFEAPITTSPTRILDVGTGTGIWVIDMADTYPAAEVVGTDISPIQPTWVPPNCVFQIEDAQLEWTYRPNSFDFIHIRALYGSIADWGYLYRQAFEATKPGGWIEDFEFNITLYSDSPEVRDNDNHIFKRWSRVFLEAFDRIGRTARIGLAGNMVSLMEQAGFANAVEKSIQVPVGGWSSDARLKQVGFYNLAFLEESLEGFALFMLKEIMRWEYAEVQLFVLEMRRAIRNTKIRPFYMCTNVYAQKPKTAV</sequence>
<reference evidence="3 4" key="1">
    <citation type="submission" date="2017-06" db="EMBL/GenBank/DDBJ databases">
        <title>Ant-infecting Ophiocordyceps genomes reveal a high diversity of potential behavioral manipulation genes and a possible major role for enterotoxins.</title>
        <authorList>
            <person name="De Bekker C."/>
            <person name="Evans H.C."/>
            <person name="Brachmann A."/>
            <person name="Hughes D.P."/>
        </authorList>
    </citation>
    <scope>NUCLEOTIDE SEQUENCE [LARGE SCALE GENOMIC DNA]</scope>
    <source>
        <strain evidence="3 4">1348a</strain>
    </source>
</reference>
<evidence type="ECO:0000313" key="3">
    <source>
        <dbReference type="EMBL" id="PHH61591.1"/>
    </source>
</evidence>
<dbReference type="Proteomes" id="UP000224854">
    <property type="component" value="Unassembled WGS sequence"/>
</dbReference>
<dbReference type="CDD" id="cd02440">
    <property type="entry name" value="AdoMet_MTases"/>
    <property type="match status" value="1"/>
</dbReference>
<evidence type="ECO:0008006" key="5">
    <source>
        <dbReference type="Google" id="ProtNLM"/>
    </source>
</evidence>
<protein>
    <recommendedName>
        <fullName evidence="5">Methyltransferase domain-containing protein</fullName>
    </recommendedName>
</protein>
<dbReference type="Gene3D" id="3.40.50.150">
    <property type="entry name" value="Vaccinia Virus protein VP39"/>
    <property type="match status" value="1"/>
</dbReference>
<proteinExistence type="inferred from homology"/>
<name>A0A2C5Y3Y1_9HYPO</name>
<evidence type="ECO:0000313" key="4">
    <source>
        <dbReference type="Proteomes" id="UP000224854"/>
    </source>
</evidence>
<dbReference type="AlphaFoldDB" id="A0A2C5Y3Y1"/>
<comment type="similarity">
    <text evidence="1">Belongs to the methyltransferase superfamily. LaeA methyltransferase family.</text>
</comment>
<organism evidence="3 4">
    <name type="scientific">Ophiocordyceps australis</name>
    <dbReference type="NCBI Taxonomy" id="1399860"/>
    <lineage>
        <taxon>Eukaryota</taxon>
        <taxon>Fungi</taxon>
        <taxon>Dikarya</taxon>
        <taxon>Ascomycota</taxon>
        <taxon>Pezizomycotina</taxon>
        <taxon>Sordariomycetes</taxon>
        <taxon>Hypocreomycetidae</taxon>
        <taxon>Hypocreales</taxon>
        <taxon>Ophiocordycipitaceae</taxon>
        <taxon>Ophiocordyceps</taxon>
    </lineage>
</organism>
<dbReference type="PANTHER" id="PTHR43591">
    <property type="entry name" value="METHYLTRANSFERASE"/>
    <property type="match status" value="1"/>
</dbReference>
<dbReference type="GO" id="GO:0008168">
    <property type="term" value="F:methyltransferase activity"/>
    <property type="evidence" value="ECO:0007669"/>
    <property type="project" value="TreeGrafter"/>
</dbReference>
<feature type="compositionally biased region" description="Polar residues" evidence="2">
    <location>
        <begin position="26"/>
        <end position="49"/>
    </location>
</feature>
<gene>
    <name evidence="3" type="ORF">CDD82_2132</name>
</gene>
<keyword evidence="4" id="KW-1185">Reference proteome</keyword>
<feature type="compositionally biased region" description="Polar residues" evidence="2">
    <location>
        <begin position="1"/>
        <end position="10"/>
    </location>
</feature>
<evidence type="ECO:0000256" key="2">
    <source>
        <dbReference type="SAM" id="MobiDB-lite"/>
    </source>
</evidence>
<dbReference type="InterPro" id="IPR029063">
    <property type="entry name" value="SAM-dependent_MTases_sf"/>
</dbReference>